<protein>
    <recommendedName>
        <fullName evidence="4">L-aspartate oxidase</fullName>
        <ecNumber evidence="4">1.4.3.16</ecNumber>
    </recommendedName>
</protein>
<dbReference type="PANTHER" id="PTHR42716:SF2">
    <property type="entry name" value="L-ASPARTATE OXIDASE, CHLOROPLASTIC"/>
    <property type="match status" value="1"/>
</dbReference>
<feature type="domain" description="FAD-dependent oxidoreductase 2 FAD-binding" evidence="9">
    <location>
        <begin position="3"/>
        <end position="85"/>
    </location>
</feature>
<comment type="similarity">
    <text evidence="3">Belongs to the FAD-dependent oxidoreductase 2 family. NadB subfamily.</text>
</comment>
<accession>A0ABQ6NE18</accession>
<feature type="non-terminal residue" evidence="11">
    <location>
        <position position="1"/>
    </location>
</feature>
<evidence type="ECO:0000256" key="8">
    <source>
        <dbReference type="ARBA" id="ARBA00023002"/>
    </source>
</evidence>
<reference evidence="11 12" key="1">
    <citation type="journal article" date="2023" name="Commun. Biol.">
        <title>Genome analysis of Parmales, the sister group of diatoms, reveals the evolutionary specialization of diatoms from phago-mixotrophs to photoautotrophs.</title>
        <authorList>
            <person name="Ban H."/>
            <person name="Sato S."/>
            <person name="Yoshikawa S."/>
            <person name="Yamada K."/>
            <person name="Nakamura Y."/>
            <person name="Ichinomiya M."/>
            <person name="Sato N."/>
            <person name="Blanc-Mathieu R."/>
            <person name="Endo H."/>
            <person name="Kuwata A."/>
            <person name="Ogata H."/>
        </authorList>
    </citation>
    <scope>NUCLEOTIDE SEQUENCE [LARGE SCALE GENOMIC DNA]</scope>
</reference>
<feature type="domain" description="Fumarate reductase/succinate dehydrogenase flavoprotein-like C-terminal" evidence="10">
    <location>
        <begin position="135"/>
        <end position="208"/>
    </location>
</feature>
<comment type="cofactor">
    <cofactor evidence="1">
        <name>FAD</name>
        <dbReference type="ChEBI" id="CHEBI:57692"/>
    </cofactor>
</comment>
<dbReference type="InterPro" id="IPR005288">
    <property type="entry name" value="NadB"/>
</dbReference>
<keyword evidence="6" id="KW-0662">Pyridine nucleotide biosynthesis</keyword>
<dbReference type="SUPFAM" id="SSF56425">
    <property type="entry name" value="Succinate dehydrogenase/fumarate reductase flavoprotein, catalytic domain"/>
    <property type="match status" value="1"/>
</dbReference>
<comment type="caution">
    <text evidence="11">The sequence shown here is derived from an EMBL/GenBank/DDBJ whole genome shotgun (WGS) entry which is preliminary data.</text>
</comment>
<dbReference type="InterPro" id="IPR015939">
    <property type="entry name" value="Fum_Rdtase/Succ_DH_flav-like_C"/>
</dbReference>
<keyword evidence="5" id="KW-0285">Flavoprotein</keyword>
<sequence>GTFLDISHRDADWLRERFPGIDAHLTARDLDFTKSPLPCVPAAHYTCGGVDTDLQGKTSLRGLFAAGEAARTGLHGGNRLASTSLLEGLVWGNSVAEFIASEGETYEPPSSVSFSTAPSAPSPKVVAEATEELTRLKALMWDNVGIVRTPALLEDAIDALAVAQTKAEALYAECVCEETIMLRDASTAGLAVAQAALANRQSQGTHYIELVEEQAEAV</sequence>
<dbReference type="EMBL" id="BRYB01006418">
    <property type="protein sequence ID" value="GMI57094.1"/>
    <property type="molecule type" value="Genomic_DNA"/>
</dbReference>
<dbReference type="InterPro" id="IPR003953">
    <property type="entry name" value="FAD-dep_OxRdtase_2_FAD-bd"/>
</dbReference>
<dbReference type="PANTHER" id="PTHR42716">
    <property type="entry name" value="L-ASPARTATE OXIDASE"/>
    <property type="match status" value="1"/>
</dbReference>
<name>A0ABQ6NE18_9STRA</name>
<evidence type="ECO:0000256" key="2">
    <source>
        <dbReference type="ARBA" id="ARBA00004950"/>
    </source>
</evidence>
<proteinExistence type="inferred from homology"/>
<dbReference type="Pfam" id="PF00890">
    <property type="entry name" value="FAD_binding_2"/>
    <property type="match status" value="1"/>
</dbReference>
<dbReference type="SUPFAM" id="SSF51905">
    <property type="entry name" value="FAD/NAD(P)-binding domain"/>
    <property type="match status" value="1"/>
</dbReference>
<evidence type="ECO:0000313" key="11">
    <source>
        <dbReference type="EMBL" id="GMI57094.1"/>
    </source>
</evidence>
<dbReference type="Gene3D" id="1.20.58.100">
    <property type="entry name" value="Fumarate reductase/succinate dehydrogenase flavoprotein-like, C-terminal domain"/>
    <property type="match status" value="1"/>
</dbReference>
<keyword evidence="12" id="KW-1185">Reference proteome</keyword>
<evidence type="ECO:0000256" key="6">
    <source>
        <dbReference type="ARBA" id="ARBA00022642"/>
    </source>
</evidence>
<comment type="pathway">
    <text evidence="2">Cofactor biosynthesis; NAD(+) biosynthesis; iminoaspartate from L-aspartate (oxidase route): step 1/1.</text>
</comment>
<evidence type="ECO:0000256" key="5">
    <source>
        <dbReference type="ARBA" id="ARBA00022630"/>
    </source>
</evidence>
<keyword evidence="7" id="KW-0274">FAD</keyword>
<dbReference type="InterPro" id="IPR027477">
    <property type="entry name" value="Succ_DH/fumarate_Rdtase_cat_sf"/>
</dbReference>
<evidence type="ECO:0000256" key="7">
    <source>
        <dbReference type="ARBA" id="ARBA00022827"/>
    </source>
</evidence>
<dbReference type="InterPro" id="IPR036188">
    <property type="entry name" value="FAD/NAD-bd_sf"/>
</dbReference>
<evidence type="ECO:0000256" key="4">
    <source>
        <dbReference type="ARBA" id="ARBA00012173"/>
    </source>
</evidence>
<dbReference type="EC" id="1.4.3.16" evidence="4"/>
<evidence type="ECO:0000313" key="12">
    <source>
        <dbReference type="Proteomes" id="UP001165060"/>
    </source>
</evidence>
<dbReference type="Pfam" id="PF02910">
    <property type="entry name" value="Succ_DH_flav_C"/>
    <property type="match status" value="1"/>
</dbReference>
<evidence type="ECO:0000259" key="10">
    <source>
        <dbReference type="Pfam" id="PF02910"/>
    </source>
</evidence>
<dbReference type="InterPro" id="IPR037099">
    <property type="entry name" value="Fum_R/Succ_DH_flav-like_C_sf"/>
</dbReference>
<dbReference type="Proteomes" id="UP001165060">
    <property type="component" value="Unassembled WGS sequence"/>
</dbReference>
<organism evidence="11 12">
    <name type="scientific">Tetraparma gracilis</name>
    <dbReference type="NCBI Taxonomy" id="2962635"/>
    <lineage>
        <taxon>Eukaryota</taxon>
        <taxon>Sar</taxon>
        <taxon>Stramenopiles</taxon>
        <taxon>Ochrophyta</taxon>
        <taxon>Bolidophyceae</taxon>
        <taxon>Parmales</taxon>
        <taxon>Triparmaceae</taxon>
        <taxon>Tetraparma</taxon>
    </lineage>
</organism>
<dbReference type="Gene3D" id="3.50.50.60">
    <property type="entry name" value="FAD/NAD(P)-binding domain"/>
    <property type="match status" value="1"/>
</dbReference>
<keyword evidence="8" id="KW-0560">Oxidoreductase</keyword>
<evidence type="ECO:0000256" key="3">
    <source>
        <dbReference type="ARBA" id="ARBA00008562"/>
    </source>
</evidence>
<evidence type="ECO:0000256" key="1">
    <source>
        <dbReference type="ARBA" id="ARBA00001974"/>
    </source>
</evidence>
<dbReference type="SUPFAM" id="SSF46977">
    <property type="entry name" value="Succinate dehydrogenase/fumarate reductase flavoprotein C-terminal domain"/>
    <property type="match status" value="1"/>
</dbReference>
<gene>
    <name evidence="11" type="ORF">TeGR_g10991</name>
</gene>
<evidence type="ECO:0000259" key="9">
    <source>
        <dbReference type="Pfam" id="PF00890"/>
    </source>
</evidence>
<dbReference type="Gene3D" id="3.90.700.10">
    <property type="entry name" value="Succinate dehydrogenase/fumarate reductase flavoprotein, catalytic domain"/>
    <property type="match status" value="1"/>
</dbReference>